<comment type="similarity">
    <text evidence="1">Belongs to the IWR1/SLC7A6OS family.</text>
</comment>
<reference evidence="4" key="1">
    <citation type="submission" date="2023-02" db="EMBL/GenBank/DDBJ databases">
        <authorList>
            <person name="Palmer J.M."/>
        </authorList>
    </citation>
    <scope>NUCLEOTIDE SEQUENCE</scope>
    <source>
        <strain evidence="4">FW57</strain>
    </source>
</reference>
<organism evidence="4 5">
    <name type="scientific">Staphylotrichum longicolle</name>
    <dbReference type="NCBI Taxonomy" id="669026"/>
    <lineage>
        <taxon>Eukaryota</taxon>
        <taxon>Fungi</taxon>
        <taxon>Dikarya</taxon>
        <taxon>Ascomycota</taxon>
        <taxon>Pezizomycotina</taxon>
        <taxon>Sordariomycetes</taxon>
        <taxon>Sordariomycetidae</taxon>
        <taxon>Sordariales</taxon>
        <taxon>Chaetomiaceae</taxon>
        <taxon>Staphylotrichum</taxon>
    </lineage>
</organism>
<dbReference type="InterPro" id="IPR040150">
    <property type="entry name" value="Iwr1"/>
</dbReference>
<sequence>MAGLPPETIQVKRKRLERSKRSRSGDGRWVYQRKQVDVEHVSIAAETSAPATPIIQPTREGDEDRRLIRHPHQPTKASVLDDGTTTKAVPEPPAAPEEPTPTITSHPSIRRFHLSRSNSPQPTGGVSKKRTVPAVFVERGAKKQRETLKAIIQEHNVTSTGPPKPQGDSQSETRLSSTDEESAATEQPNPVKYKRPGARAATTAPKTKPTLPPSMRDRENSNMDELARVMDSWTIDEITKNLERMEEQSTKSKYSPAKSRFKPKAPKLRYHERHPEYLAEKQREAAAHHTGTPAAVMDVDGMDTSDDEDYVVETYERVPAERLRDQAVPAHRVGLLVFDTEPDMADFFYGNESDSEDEFPEDEEDENAENYYAADYPDEDLDWDDEFDRNAYHYVNQNASDMEEFDERDFVDDVWERSDEKGGRVPL</sequence>
<feature type="compositionally biased region" description="Basic and acidic residues" evidence="2">
    <location>
        <begin position="139"/>
        <end position="148"/>
    </location>
</feature>
<evidence type="ECO:0000259" key="3">
    <source>
        <dbReference type="Pfam" id="PF08574"/>
    </source>
</evidence>
<feature type="domain" description="Transcription factor Iwr1" evidence="3">
    <location>
        <begin position="308"/>
        <end position="380"/>
    </location>
</feature>
<dbReference type="InterPro" id="IPR013883">
    <property type="entry name" value="TF_Iwr1_dom"/>
</dbReference>
<dbReference type="GO" id="GO:0006606">
    <property type="term" value="P:protein import into nucleus"/>
    <property type="evidence" value="ECO:0007669"/>
    <property type="project" value="InterPro"/>
</dbReference>
<feature type="compositionally biased region" description="Pro residues" evidence="2">
    <location>
        <begin position="90"/>
        <end position="99"/>
    </location>
</feature>
<evidence type="ECO:0000256" key="2">
    <source>
        <dbReference type="SAM" id="MobiDB-lite"/>
    </source>
</evidence>
<proteinExistence type="inferred from homology"/>
<keyword evidence="5" id="KW-1185">Reference proteome</keyword>
<gene>
    <name evidence="4" type="ORF">NEMBOFW57_000529</name>
</gene>
<feature type="region of interest" description="Disordered" evidence="2">
    <location>
        <begin position="1"/>
        <end position="29"/>
    </location>
</feature>
<evidence type="ECO:0000313" key="4">
    <source>
        <dbReference type="EMBL" id="KAG7290526.1"/>
    </source>
</evidence>
<feature type="compositionally biased region" description="Basic residues" evidence="2">
    <location>
        <begin position="259"/>
        <end position="271"/>
    </location>
</feature>
<feature type="region of interest" description="Disordered" evidence="2">
    <location>
        <begin position="349"/>
        <end position="370"/>
    </location>
</feature>
<dbReference type="PANTHER" id="PTHR28063:SF1">
    <property type="entry name" value="RNA POLYMERASE II NUCLEAR LOCALIZATION PROTEIN IWR1"/>
    <property type="match status" value="1"/>
</dbReference>
<dbReference type="Proteomes" id="UP001197093">
    <property type="component" value="Unassembled WGS sequence"/>
</dbReference>
<feature type="region of interest" description="Disordered" evidence="2">
    <location>
        <begin position="244"/>
        <end position="271"/>
    </location>
</feature>
<accession>A0AAD4EZY0</accession>
<feature type="region of interest" description="Disordered" evidence="2">
    <location>
        <begin position="43"/>
        <end position="220"/>
    </location>
</feature>
<name>A0AAD4EZY0_9PEZI</name>
<feature type="compositionally biased region" description="Basic residues" evidence="2">
    <location>
        <begin position="11"/>
        <end position="22"/>
    </location>
</feature>
<dbReference type="Pfam" id="PF08574">
    <property type="entry name" value="Iwr1"/>
    <property type="match status" value="1"/>
</dbReference>
<dbReference type="EMBL" id="JAHCVI010000001">
    <property type="protein sequence ID" value="KAG7290526.1"/>
    <property type="molecule type" value="Genomic_DNA"/>
</dbReference>
<feature type="compositionally biased region" description="Polar residues" evidence="2">
    <location>
        <begin position="155"/>
        <end position="176"/>
    </location>
</feature>
<dbReference type="PANTHER" id="PTHR28063">
    <property type="entry name" value="RNA POLYMERASE II NUCLEAR LOCALIZATION PROTEIN IWR1"/>
    <property type="match status" value="1"/>
</dbReference>
<feature type="compositionally biased region" description="Polar residues" evidence="2">
    <location>
        <begin position="115"/>
        <end position="124"/>
    </location>
</feature>
<evidence type="ECO:0000256" key="1">
    <source>
        <dbReference type="ARBA" id="ARBA00010218"/>
    </source>
</evidence>
<protein>
    <recommendedName>
        <fullName evidence="3">Transcription factor Iwr1 domain-containing protein</fullName>
    </recommendedName>
</protein>
<dbReference type="AlphaFoldDB" id="A0AAD4EZY0"/>
<evidence type="ECO:0000313" key="5">
    <source>
        <dbReference type="Proteomes" id="UP001197093"/>
    </source>
</evidence>
<dbReference type="GO" id="GO:0005737">
    <property type="term" value="C:cytoplasm"/>
    <property type="evidence" value="ECO:0007669"/>
    <property type="project" value="TreeGrafter"/>
</dbReference>
<feature type="compositionally biased region" description="Low complexity" evidence="2">
    <location>
        <begin position="198"/>
        <end position="209"/>
    </location>
</feature>
<comment type="caution">
    <text evidence="4">The sequence shown here is derived from an EMBL/GenBank/DDBJ whole genome shotgun (WGS) entry which is preliminary data.</text>
</comment>
<feature type="compositionally biased region" description="Acidic residues" evidence="2">
    <location>
        <begin position="353"/>
        <end position="368"/>
    </location>
</feature>